<dbReference type="InterPro" id="IPR012347">
    <property type="entry name" value="Ferritin-like"/>
</dbReference>
<dbReference type="Proteomes" id="UP000013167">
    <property type="component" value="Unassembled WGS sequence"/>
</dbReference>
<dbReference type="Pfam" id="PF13794">
    <property type="entry name" value="MiaE_2"/>
    <property type="match status" value="1"/>
</dbReference>
<dbReference type="RefSeq" id="WP_010851473.1">
    <property type="nucleotide sequence ID" value="NZ_HF570956.1"/>
</dbReference>
<name>N0E0W9_9MICO</name>
<accession>N0E0W9</accession>
<dbReference type="AlphaFoldDB" id="N0E0W9"/>
<evidence type="ECO:0000313" key="3">
    <source>
        <dbReference type="Proteomes" id="UP000013167"/>
    </source>
</evidence>
<dbReference type="EMBL" id="CAIZ01000010">
    <property type="protein sequence ID" value="CCH68569.1"/>
    <property type="molecule type" value="Genomic_DNA"/>
</dbReference>
<dbReference type="Gene3D" id="1.20.1260.10">
    <property type="match status" value="1"/>
</dbReference>
<dbReference type="OrthoDB" id="3728083at2"/>
<proteinExistence type="predicted"/>
<evidence type="ECO:0000259" key="1">
    <source>
        <dbReference type="Pfam" id="PF13794"/>
    </source>
</evidence>
<dbReference type="InterPro" id="IPR009078">
    <property type="entry name" value="Ferritin-like_SF"/>
</dbReference>
<protein>
    <recommendedName>
        <fullName evidence="1">Ferritin-like domain-containing protein</fullName>
    </recommendedName>
</protein>
<dbReference type="SUPFAM" id="SSF47240">
    <property type="entry name" value="Ferritin-like"/>
    <property type="match status" value="1"/>
</dbReference>
<dbReference type="STRING" id="1193181.BN10_1070009"/>
<keyword evidence="3" id="KW-1185">Reference proteome</keyword>
<evidence type="ECO:0000313" key="2">
    <source>
        <dbReference type="EMBL" id="CCH68569.1"/>
    </source>
</evidence>
<dbReference type="InterPro" id="IPR059125">
    <property type="entry name" value="Ferritin_actino"/>
</dbReference>
<sequence>MTDVPPATTRPADDAAYRGALTDVLGVLAHGSLMASLRMAADADLAPTLGLKTAMAQLAFAEFKAFSDLTNHMRGEGIDPQQAMAPFVVPFAAFHERTRPSDWLEALVKAYVGEGVAKDFYRELAGFVDERTMVAMTAALDESDEAEFIVPVVRAALVTDPRTVGRLSLWGRRLMGEALSQAQAVAVERDALANLLVGGEADLTQVGDMFARLRERHQERMNRLGLSS</sequence>
<comment type="caution">
    <text evidence="2">The sequence shown here is derived from an EMBL/GenBank/DDBJ whole genome shotgun (WGS) entry which is preliminary data.</text>
</comment>
<reference evidence="2 3" key="1">
    <citation type="journal article" date="2013" name="ISME J.">
        <title>A metabolic model for members of the genus Tetrasphaera involved in enhanced biological phosphorus removal.</title>
        <authorList>
            <person name="Kristiansen R."/>
            <person name="Nguyen H.T.T."/>
            <person name="Saunders A.M."/>
            <person name="Nielsen J.L."/>
            <person name="Wimmer R."/>
            <person name="Le V.Q."/>
            <person name="McIlroy S.J."/>
            <person name="Petrovski S."/>
            <person name="Seviour R.J."/>
            <person name="Calteau A."/>
            <person name="Nielsen K.L."/>
            <person name="Nielsen P.H."/>
        </authorList>
    </citation>
    <scope>NUCLEOTIDE SEQUENCE [LARGE SCALE GENOMIC DNA]</scope>
    <source>
        <strain evidence="2 3">Lp2</strain>
    </source>
</reference>
<dbReference type="HOGENOM" id="CLU_082377_0_0_11"/>
<organism evidence="2 3">
    <name type="scientific">Phycicoccus elongatus Lp2</name>
    <dbReference type="NCBI Taxonomy" id="1193181"/>
    <lineage>
        <taxon>Bacteria</taxon>
        <taxon>Bacillati</taxon>
        <taxon>Actinomycetota</taxon>
        <taxon>Actinomycetes</taxon>
        <taxon>Micrococcales</taxon>
        <taxon>Intrasporangiaceae</taxon>
        <taxon>Phycicoccus</taxon>
    </lineage>
</organism>
<feature type="domain" description="Ferritin-like" evidence="1">
    <location>
        <begin position="16"/>
        <end position="199"/>
    </location>
</feature>
<dbReference type="eggNOG" id="COG3396">
    <property type="taxonomic scope" value="Bacteria"/>
</dbReference>
<gene>
    <name evidence="2" type="ORF">BN10_1070009</name>
</gene>